<evidence type="ECO:0000256" key="2">
    <source>
        <dbReference type="SAM" id="Phobius"/>
    </source>
</evidence>
<evidence type="ECO:0000256" key="1">
    <source>
        <dbReference type="SAM" id="MobiDB-lite"/>
    </source>
</evidence>
<feature type="transmembrane region" description="Helical" evidence="2">
    <location>
        <begin position="398"/>
        <end position="419"/>
    </location>
</feature>
<feature type="transmembrane region" description="Helical" evidence="2">
    <location>
        <begin position="227"/>
        <end position="245"/>
    </location>
</feature>
<feature type="transmembrane region" description="Helical" evidence="2">
    <location>
        <begin position="182"/>
        <end position="203"/>
    </location>
</feature>
<keyword evidence="2" id="KW-1133">Transmembrane helix</keyword>
<feature type="transmembrane region" description="Helical" evidence="2">
    <location>
        <begin position="44"/>
        <end position="64"/>
    </location>
</feature>
<proteinExistence type="predicted"/>
<evidence type="ECO:0008006" key="4">
    <source>
        <dbReference type="Google" id="ProtNLM"/>
    </source>
</evidence>
<dbReference type="AlphaFoldDB" id="A0A6J4Q4E1"/>
<feature type="region of interest" description="Disordered" evidence="1">
    <location>
        <begin position="1"/>
        <end position="25"/>
    </location>
</feature>
<keyword evidence="2" id="KW-0472">Membrane</keyword>
<gene>
    <name evidence="3" type="ORF">AVDCRST_MAG78-1502</name>
</gene>
<feature type="transmembrane region" description="Helical" evidence="2">
    <location>
        <begin position="304"/>
        <end position="323"/>
    </location>
</feature>
<feature type="transmembrane region" description="Helical" evidence="2">
    <location>
        <begin position="70"/>
        <end position="89"/>
    </location>
</feature>
<organism evidence="3">
    <name type="scientific">uncultured Rubrobacteraceae bacterium</name>
    <dbReference type="NCBI Taxonomy" id="349277"/>
    <lineage>
        <taxon>Bacteria</taxon>
        <taxon>Bacillati</taxon>
        <taxon>Actinomycetota</taxon>
        <taxon>Rubrobacteria</taxon>
        <taxon>Rubrobacterales</taxon>
        <taxon>Rubrobacteraceae</taxon>
        <taxon>environmental samples</taxon>
    </lineage>
</organism>
<feature type="transmembrane region" description="Helical" evidence="2">
    <location>
        <begin position="150"/>
        <end position="170"/>
    </location>
</feature>
<protein>
    <recommendedName>
        <fullName evidence="4">Manganese transport protein MntH</fullName>
    </recommendedName>
</protein>
<feature type="transmembrane region" description="Helical" evidence="2">
    <location>
        <begin position="118"/>
        <end position="144"/>
    </location>
</feature>
<dbReference type="NCBIfam" id="NF037982">
    <property type="entry name" value="Nramp_1"/>
    <property type="match status" value="1"/>
</dbReference>
<feature type="transmembrane region" description="Helical" evidence="2">
    <location>
        <begin position="425"/>
        <end position="446"/>
    </location>
</feature>
<evidence type="ECO:0000313" key="3">
    <source>
        <dbReference type="EMBL" id="CAA9427905.1"/>
    </source>
</evidence>
<sequence length="493" mass="52950">MDERARGGATAPPEAGAVAGELPSRNLPPATYQDLPEPLPLRKVLGPGVVSIGIGVSSGELIIWPFITSQIGLVFLWAAVIGVLTQFFINMEIERYTLATGETAITGFSRFWKPWGPVMCLCAILPNAWPGVATSGATILTFALGFGNGTVITIIALVALAATLTISPVVYQAVEKVEFFKVGAVIVFLIVAIFAVISIQAWIDLPVATAEGFTAEGFGRVLDLPPAVILGAAAFAGAGGVHNLIQSNWIRDKGYGMGARIPRLVSPVTGEDEARPSTGYIFPQTEENLSRWKRWWRVANLEQFVTFFALGALSIILMSMIAYSTVFGQDTGENIDFFRNEGLALGEIVGSWFEMFFYLVGAISLLAGAFGILDYVGRCISDVLKSSYLANSEFWTEAKLYAVAVWLLVALNITILLAFSSQPLVLLFAQSSISGVVMFVYCILLIQLNRRALPDAIKVRGARLGAMIWAILAFGVLSALLVYSQIGDLFGGG</sequence>
<name>A0A6J4Q4E1_9ACTN</name>
<accession>A0A6J4Q4E1</accession>
<dbReference type="EMBL" id="CADCVB010000098">
    <property type="protein sequence ID" value="CAA9427905.1"/>
    <property type="molecule type" value="Genomic_DNA"/>
</dbReference>
<feature type="transmembrane region" description="Helical" evidence="2">
    <location>
        <begin position="466"/>
        <end position="486"/>
    </location>
</feature>
<reference evidence="3" key="1">
    <citation type="submission" date="2020-02" db="EMBL/GenBank/DDBJ databases">
        <authorList>
            <person name="Meier V. D."/>
        </authorList>
    </citation>
    <scope>NUCLEOTIDE SEQUENCE</scope>
    <source>
        <strain evidence="3">AVDCRST_MAG78</strain>
    </source>
</reference>
<feature type="transmembrane region" description="Helical" evidence="2">
    <location>
        <begin position="355"/>
        <end position="377"/>
    </location>
</feature>
<keyword evidence="2" id="KW-0812">Transmembrane</keyword>